<gene>
    <name evidence="3" type="ORF">GCM10023187_22770</name>
</gene>
<evidence type="ECO:0000256" key="1">
    <source>
        <dbReference type="SAM" id="SignalP"/>
    </source>
</evidence>
<protein>
    <recommendedName>
        <fullName evidence="2">DUF2147 domain-containing protein</fullName>
    </recommendedName>
</protein>
<feature type="signal peptide" evidence="1">
    <location>
        <begin position="1"/>
        <end position="28"/>
    </location>
</feature>
<keyword evidence="1" id="KW-0732">Signal</keyword>
<comment type="caution">
    <text evidence="3">The sequence shown here is derived from an EMBL/GenBank/DDBJ whole genome shotgun (WGS) entry which is preliminary data.</text>
</comment>
<dbReference type="Gene3D" id="2.40.128.520">
    <property type="match status" value="1"/>
</dbReference>
<dbReference type="EMBL" id="BAABHB010000003">
    <property type="protein sequence ID" value="GAA4404900.1"/>
    <property type="molecule type" value="Genomic_DNA"/>
</dbReference>
<name>A0ABP8KEU1_9BACT</name>
<feature type="domain" description="DUF2147" evidence="2">
    <location>
        <begin position="31"/>
        <end position="125"/>
    </location>
</feature>
<accession>A0ABP8KEU1</accession>
<dbReference type="InterPro" id="IPR019223">
    <property type="entry name" value="DUF2147"/>
</dbReference>
<evidence type="ECO:0000313" key="3">
    <source>
        <dbReference type="EMBL" id="GAA4404900.1"/>
    </source>
</evidence>
<organism evidence="3 4">
    <name type="scientific">Nibrella viscosa</name>
    <dbReference type="NCBI Taxonomy" id="1084524"/>
    <lineage>
        <taxon>Bacteria</taxon>
        <taxon>Pseudomonadati</taxon>
        <taxon>Bacteroidota</taxon>
        <taxon>Cytophagia</taxon>
        <taxon>Cytophagales</taxon>
        <taxon>Spirosomataceae</taxon>
        <taxon>Nibrella</taxon>
    </lineage>
</organism>
<proteinExistence type="predicted"/>
<reference evidence="4" key="1">
    <citation type="journal article" date="2019" name="Int. J. Syst. Evol. Microbiol.">
        <title>The Global Catalogue of Microorganisms (GCM) 10K type strain sequencing project: providing services to taxonomists for standard genome sequencing and annotation.</title>
        <authorList>
            <consortium name="The Broad Institute Genomics Platform"/>
            <consortium name="The Broad Institute Genome Sequencing Center for Infectious Disease"/>
            <person name="Wu L."/>
            <person name="Ma J."/>
        </authorList>
    </citation>
    <scope>NUCLEOTIDE SEQUENCE [LARGE SCALE GENOMIC DNA]</scope>
    <source>
        <strain evidence="4">JCM 17925</strain>
    </source>
</reference>
<dbReference type="Proteomes" id="UP001500936">
    <property type="component" value="Unassembled WGS sequence"/>
</dbReference>
<dbReference type="Pfam" id="PF09917">
    <property type="entry name" value="DUF2147"/>
    <property type="match status" value="1"/>
</dbReference>
<sequence>MKKKHVLLVTLLALLSVNGYSVSQPADAIVGRWFFPARQSSIELYRSGDRYFGRITEVGGNWKGKFNGTKDQLVLTNLTFNGREWSGGELIHPQTGSRYDVALSMQNPQNVLVTVYKGVRLLHKEYELVREK</sequence>
<keyword evidence="4" id="KW-1185">Reference proteome</keyword>
<evidence type="ECO:0000313" key="4">
    <source>
        <dbReference type="Proteomes" id="UP001500936"/>
    </source>
</evidence>
<feature type="chain" id="PRO_5046338260" description="DUF2147 domain-containing protein" evidence="1">
    <location>
        <begin position="29"/>
        <end position="132"/>
    </location>
</feature>
<evidence type="ECO:0000259" key="2">
    <source>
        <dbReference type="Pfam" id="PF09917"/>
    </source>
</evidence>
<dbReference type="RefSeq" id="WP_345267090.1">
    <property type="nucleotide sequence ID" value="NZ_BAABHB010000003.1"/>
</dbReference>